<dbReference type="GO" id="GO:0016705">
    <property type="term" value="F:oxidoreductase activity, acting on paired donors, with incorporation or reduction of molecular oxygen"/>
    <property type="evidence" value="ECO:0007669"/>
    <property type="project" value="InterPro"/>
</dbReference>
<keyword evidence="12" id="KW-0472">Membrane</keyword>
<dbReference type="AlphaFoldDB" id="A0AAD6S686"/>
<accession>A0AAD6S686</accession>
<dbReference type="GO" id="GO:0016020">
    <property type="term" value="C:membrane"/>
    <property type="evidence" value="ECO:0007669"/>
    <property type="project" value="UniProtKB-SubCell"/>
</dbReference>
<comment type="caution">
    <text evidence="14">The sequence shown here is derived from an EMBL/GenBank/DDBJ whole genome shotgun (WGS) entry which is preliminary data.</text>
</comment>
<comment type="similarity">
    <text evidence="4">Belongs to the cytochrome P450 family.</text>
</comment>
<evidence type="ECO:0000256" key="3">
    <source>
        <dbReference type="ARBA" id="ARBA00004721"/>
    </source>
</evidence>
<dbReference type="PANTHER" id="PTHR24305:SF166">
    <property type="entry name" value="CYTOCHROME P450 12A4, MITOCHONDRIAL-RELATED"/>
    <property type="match status" value="1"/>
</dbReference>
<keyword evidence="5 13" id="KW-0349">Heme</keyword>
<dbReference type="PRINTS" id="PR00385">
    <property type="entry name" value="P450"/>
</dbReference>
<evidence type="ECO:0000256" key="2">
    <source>
        <dbReference type="ARBA" id="ARBA00004370"/>
    </source>
</evidence>
<feature type="binding site" description="axial binding residue" evidence="13">
    <location>
        <position position="477"/>
    </location>
    <ligand>
        <name>heme</name>
        <dbReference type="ChEBI" id="CHEBI:30413"/>
    </ligand>
    <ligandPart>
        <name>Fe</name>
        <dbReference type="ChEBI" id="CHEBI:18248"/>
    </ligandPart>
</feature>
<dbReference type="PANTHER" id="PTHR24305">
    <property type="entry name" value="CYTOCHROME P450"/>
    <property type="match status" value="1"/>
</dbReference>
<evidence type="ECO:0000256" key="11">
    <source>
        <dbReference type="ARBA" id="ARBA00023033"/>
    </source>
</evidence>
<evidence type="ECO:0000256" key="12">
    <source>
        <dbReference type="ARBA" id="ARBA00023136"/>
    </source>
</evidence>
<dbReference type="InterPro" id="IPR036396">
    <property type="entry name" value="Cyt_P450_sf"/>
</dbReference>
<evidence type="ECO:0000256" key="13">
    <source>
        <dbReference type="PIRSR" id="PIRSR602401-1"/>
    </source>
</evidence>
<keyword evidence="9" id="KW-0560">Oxidoreductase</keyword>
<comment type="cofactor">
    <cofactor evidence="1 13">
        <name>heme</name>
        <dbReference type="ChEBI" id="CHEBI:30413"/>
    </cofactor>
</comment>
<proteinExistence type="inferred from homology"/>
<keyword evidence="15" id="KW-1185">Reference proteome</keyword>
<evidence type="ECO:0000256" key="10">
    <source>
        <dbReference type="ARBA" id="ARBA00023004"/>
    </source>
</evidence>
<dbReference type="SUPFAM" id="SSF48264">
    <property type="entry name" value="Cytochrome P450"/>
    <property type="match status" value="1"/>
</dbReference>
<dbReference type="Proteomes" id="UP001218188">
    <property type="component" value="Unassembled WGS sequence"/>
</dbReference>
<dbReference type="GO" id="GO:0020037">
    <property type="term" value="F:heme binding"/>
    <property type="evidence" value="ECO:0007669"/>
    <property type="project" value="InterPro"/>
</dbReference>
<evidence type="ECO:0000256" key="4">
    <source>
        <dbReference type="ARBA" id="ARBA00010617"/>
    </source>
</evidence>
<protein>
    <submittedName>
        <fullName evidence="14">Cytochrome P450</fullName>
    </submittedName>
</protein>
<evidence type="ECO:0000256" key="7">
    <source>
        <dbReference type="ARBA" id="ARBA00022723"/>
    </source>
</evidence>
<dbReference type="Gene3D" id="1.10.630.10">
    <property type="entry name" value="Cytochrome P450"/>
    <property type="match status" value="1"/>
</dbReference>
<dbReference type="InterPro" id="IPR002401">
    <property type="entry name" value="Cyt_P450_E_grp-I"/>
</dbReference>
<evidence type="ECO:0000256" key="8">
    <source>
        <dbReference type="ARBA" id="ARBA00022989"/>
    </source>
</evidence>
<sequence length="535" mass="60119">MTPTTTTWCFLAFTFYGIRTILRRIFSTLETVPGPASKSIITGNLSQFHDLDDWGFQQELEENYGRVVKVHGFLGDRHLFVFDPVALHHILVKDQDVYEEMPKFICLDLLIFGRGIFSTMRDDHRKYRKTMMPAFSTLNLREMVPLFYEVAERARDGLIAPDISQGPRTLDFNSILCRTSLELIGRTGIGYSFDPMLPGQEQTDRYARALRALFVTAFKLQLFIPLLPILMKSLPSALRRFLINFIPSQPLHELRDLVDLTDSTAAQLVKDRKMVQESGKLDGDEEGKDIMSLLVKGNAVADAGMHLADDELVACLSMILFAATDTTSSSMNRMIHLLALNPEVQRKLREEVLAAPEHLDYDTIDALPYLDGFVREILRLYPPVPVMFREAMSDATLPLSKPITGSDGTIMHTIAVPKGTSVYVGIAAANHDKSIWGEDALEFKPDRWTKGKADSVETKLPGIYGNTMTFLGGGRSCIGFKFAQLEMKVVACVLLRSFSFSKPDSGIRWRKTGIMPSPYVNDEPKLPIVVERLRA</sequence>
<evidence type="ECO:0000256" key="5">
    <source>
        <dbReference type="ARBA" id="ARBA00022617"/>
    </source>
</evidence>
<dbReference type="InterPro" id="IPR050121">
    <property type="entry name" value="Cytochrome_P450_monoxygenase"/>
</dbReference>
<keyword evidence="7 13" id="KW-0479">Metal-binding</keyword>
<comment type="pathway">
    <text evidence="3">Secondary metabolite biosynthesis; terpenoid biosynthesis.</text>
</comment>
<keyword evidence="10 13" id="KW-0408">Iron</keyword>
<reference evidence="14" key="1">
    <citation type="submission" date="2023-03" db="EMBL/GenBank/DDBJ databases">
        <title>Massive genome expansion in bonnet fungi (Mycena s.s.) driven by repeated elements and novel gene families across ecological guilds.</title>
        <authorList>
            <consortium name="Lawrence Berkeley National Laboratory"/>
            <person name="Harder C.B."/>
            <person name="Miyauchi S."/>
            <person name="Viragh M."/>
            <person name="Kuo A."/>
            <person name="Thoen E."/>
            <person name="Andreopoulos B."/>
            <person name="Lu D."/>
            <person name="Skrede I."/>
            <person name="Drula E."/>
            <person name="Henrissat B."/>
            <person name="Morin E."/>
            <person name="Kohler A."/>
            <person name="Barry K."/>
            <person name="LaButti K."/>
            <person name="Morin E."/>
            <person name="Salamov A."/>
            <person name="Lipzen A."/>
            <person name="Mereny Z."/>
            <person name="Hegedus B."/>
            <person name="Baldrian P."/>
            <person name="Stursova M."/>
            <person name="Weitz H."/>
            <person name="Taylor A."/>
            <person name="Grigoriev I.V."/>
            <person name="Nagy L.G."/>
            <person name="Martin F."/>
            <person name="Kauserud H."/>
        </authorList>
    </citation>
    <scope>NUCLEOTIDE SEQUENCE</scope>
    <source>
        <strain evidence="14">CBHHK200</strain>
    </source>
</reference>
<evidence type="ECO:0000313" key="14">
    <source>
        <dbReference type="EMBL" id="KAJ7021868.1"/>
    </source>
</evidence>
<dbReference type="GO" id="GO:0005506">
    <property type="term" value="F:iron ion binding"/>
    <property type="evidence" value="ECO:0007669"/>
    <property type="project" value="InterPro"/>
</dbReference>
<keyword evidence="8" id="KW-1133">Transmembrane helix</keyword>
<dbReference type="EMBL" id="JARJCM010000221">
    <property type="protein sequence ID" value="KAJ7021868.1"/>
    <property type="molecule type" value="Genomic_DNA"/>
</dbReference>
<dbReference type="InterPro" id="IPR001128">
    <property type="entry name" value="Cyt_P450"/>
</dbReference>
<evidence type="ECO:0000256" key="6">
    <source>
        <dbReference type="ARBA" id="ARBA00022692"/>
    </source>
</evidence>
<evidence type="ECO:0000256" key="1">
    <source>
        <dbReference type="ARBA" id="ARBA00001971"/>
    </source>
</evidence>
<evidence type="ECO:0000313" key="15">
    <source>
        <dbReference type="Proteomes" id="UP001218188"/>
    </source>
</evidence>
<gene>
    <name evidence="14" type="ORF">C8F04DRAFT_1139601</name>
</gene>
<dbReference type="Pfam" id="PF00067">
    <property type="entry name" value="p450"/>
    <property type="match status" value="1"/>
</dbReference>
<keyword evidence="6" id="KW-0812">Transmembrane</keyword>
<organism evidence="14 15">
    <name type="scientific">Mycena alexandri</name>
    <dbReference type="NCBI Taxonomy" id="1745969"/>
    <lineage>
        <taxon>Eukaryota</taxon>
        <taxon>Fungi</taxon>
        <taxon>Dikarya</taxon>
        <taxon>Basidiomycota</taxon>
        <taxon>Agaricomycotina</taxon>
        <taxon>Agaricomycetes</taxon>
        <taxon>Agaricomycetidae</taxon>
        <taxon>Agaricales</taxon>
        <taxon>Marasmiineae</taxon>
        <taxon>Mycenaceae</taxon>
        <taxon>Mycena</taxon>
    </lineage>
</organism>
<dbReference type="PRINTS" id="PR00463">
    <property type="entry name" value="EP450I"/>
</dbReference>
<dbReference type="GO" id="GO:0004497">
    <property type="term" value="F:monooxygenase activity"/>
    <property type="evidence" value="ECO:0007669"/>
    <property type="project" value="UniProtKB-KW"/>
</dbReference>
<evidence type="ECO:0000256" key="9">
    <source>
        <dbReference type="ARBA" id="ARBA00023002"/>
    </source>
</evidence>
<keyword evidence="11" id="KW-0503">Monooxygenase</keyword>
<dbReference type="CDD" id="cd11069">
    <property type="entry name" value="CYP_FUM15-like"/>
    <property type="match status" value="1"/>
</dbReference>
<comment type="subcellular location">
    <subcellularLocation>
        <location evidence="2">Membrane</location>
    </subcellularLocation>
</comment>
<name>A0AAD6S686_9AGAR</name>